<dbReference type="GO" id="GO:0006508">
    <property type="term" value="P:proteolysis"/>
    <property type="evidence" value="ECO:0007669"/>
    <property type="project" value="InterPro"/>
</dbReference>
<keyword evidence="7" id="KW-0325">Glycoprotein</keyword>
<keyword evidence="13" id="KW-1185">Reference proteome</keyword>
<dbReference type="FunFam" id="2.40.10.10:FF:000028">
    <property type="entry name" value="Serine protease easter"/>
    <property type="match status" value="1"/>
</dbReference>
<dbReference type="PANTHER" id="PTHR24260">
    <property type="match status" value="1"/>
</dbReference>
<keyword evidence="3" id="KW-0399">Innate immunity</keyword>
<evidence type="ECO:0000259" key="10">
    <source>
        <dbReference type="PROSITE" id="PS50240"/>
    </source>
</evidence>
<keyword evidence="5" id="KW-0391">Immunity</keyword>
<gene>
    <name evidence="11" type="ORF">ZHAS_00013848</name>
</gene>
<dbReference type="EnsemblMetazoa" id="ASIC013848-RA">
    <property type="protein sequence ID" value="ASIC013848-PA"/>
    <property type="gene ID" value="ASIC013848"/>
</dbReference>
<dbReference type="EMBL" id="ATLV01020891">
    <property type="status" value="NOT_ANNOTATED_CDS"/>
    <property type="molecule type" value="Genomic_DNA"/>
</dbReference>
<dbReference type="Proteomes" id="UP000030765">
    <property type="component" value="Unassembled WGS sequence"/>
</dbReference>
<dbReference type="Gene3D" id="2.40.10.10">
    <property type="entry name" value="Trypsin-like serine proteases"/>
    <property type="match status" value="1"/>
</dbReference>
<evidence type="ECO:0000256" key="9">
    <source>
        <dbReference type="SAM" id="SignalP"/>
    </source>
</evidence>
<comment type="subcellular location">
    <subcellularLocation>
        <location evidence="1">Secreted</location>
    </subcellularLocation>
</comment>
<dbReference type="InterPro" id="IPR009003">
    <property type="entry name" value="Peptidase_S1_PA"/>
</dbReference>
<sequence length="222" mass="25960">MHLIGVVLAALTMASCEMVVEKFNRCAKGDSCIDIRLCDWFGPHHTSPTKWPASLKEDFRARFCKRESYDEFKVYKVCCPPTGRQLHHLNLKDCGRRYEYHGSIWVMSRGTNSDLFEFPWVALLRRHTGEWICSGTVINERYVLTVAHCVWMRDIKYVRLGEYDLEYPIDCLPDECAPEPQDIPVQSYIFHEDYKPTSKINDIALLRLVKTITMNNSKYRKV</sequence>
<keyword evidence="6" id="KW-1015">Disulfide bond</keyword>
<dbReference type="EMBL" id="KE525309">
    <property type="protein sequence ID" value="KFB45886.1"/>
    <property type="molecule type" value="Genomic_DNA"/>
</dbReference>
<dbReference type="PRINTS" id="PR00722">
    <property type="entry name" value="CHYMOTRYPSIN"/>
</dbReference>
<dbReference type="SUPFAM" id="SSF50494">
    <property type="entry name" value="Trypsin-like serine proteases"/>
    <property type="match status" value="1"/>
</dbReference>
<keyword evidence="4 9" id="KW-0732">Signal</keyword>
<evidence type="ECO:0000256" key="6">
    <source>
        <dbReference type="ARBA" id="ARBA00023157"/>
    </source>
</evidence>
<dbReference type="OrthoDB" id="8250810at2759"/>
<dbReference type="InterPro" id="IPR001314">
    <property type="entry name" value="Peptidase_S1A"/>
</dbReference>
<dbReference type="PANTHER" id="PTHR24260:SF136">
    <property type="entry name" value="GH08193P-RELATED"/>
    <property type="match status" value="1"/>
</dbReference>
<dbReference type="InterPro" id="IPR001254">
    <property type="entry name" value="Trypsin_dom"/>
</dbReference>
<accession>A0A084W6P2</accession>
<dbReference type="AlphaFoldDB" id="A0A084W6P2"/>
<proteinExistence type="inferred from homology"/>
<reference evidence="12" key="2">
    <citation type="submission" date="2020-05" db="UniProtKB">
        <authorList>
            <consortium name="EnsemblMetazoa"/>
        </authorList>
    </citation>
    <scope>IDENTIFICATION</scope>
</reference>
<dbReference type="EMBL" id="ATLV01020890">
    <property type="status" value="NOT_ANNOTATED_CDS"/>
    <property type="molecule type" value="Genomic_DNA"/>
</dbReference>
<evidence type="ECO:0000256" key="3">
    <source>
        <dbReference type="ARBA" id="ARBA00022588"/>
    </source>
</evidence>
<evidence type="ECO:0000256" key="7">
    <source>
        <dbReference type="ARBA" id="ARBA00023180"/>
    </source>
</evidence>
<evidence type="ECO:0000256" key="1">
    <source>
        <dbReference type="ARBA" id="ARBA00004613"/>
    </source>
</evidence>
<organism evidence="11">
    <name type="scientific">Anopheles sinensis</name>
    <name type="common">Mosquito</name>
    <dbReference type="NCBI Taxonomy" id="74873"/>
    <lineage>
        <taxon>Eukaryota</taxon>
        <taxon>Metazoa</taxon>
        <taxon>Ecdysozoa</taxon>
        <taxon>Arthropoda</taxon>
        <taxon>Hexapoda</taxon>
        <taxon>Insecta</taxon>
        <taxon>Pterygota</taxon>
        <taxon>Neoptera</taxon>
        <taxon>Endopterygota</taxon>
        <taxon>Diptera</taxon>
        <taxon>Nematocera</taxon>
        <taxon>Culicoidea</taxon>
        <taxon>Culicidae</taxon>
        <taxon>Anophelinae</taxon>
        <taxon>Anopheles</taxon>
    </lineage>
</organism>
<dbReference type="PROSITE" id="PS50240">
    <property type="entry name" value="TRYPSIN_DOM"/>
    <property type="match status" value="1"/>
</dbReference>
<feature type="chain" id="PRO_5001784558" evidence="9">
    <location>
        <begin position="17"/>
        <end position="222"/>
    </location>
</feature>
<keyword evidence="2" id="KW-0964">Secreted</keyword>
<evidence type="ECO:0000256" key="8">
    <source>
        <dbReference type="ARBA" id="ARBA00024195"/>
    </source>
</evidence>
<evidence type="ECO:0000256" key="5">
    <source>
        <dbReference type="ARBA" id="ARBA00022859"/>
    </source>
</evidence>
<evidence type="ECO:0000313" key="13">
    <source>
        <dbReference type="Proteomes" id="UP000030765"/>
    </source>
</evidence>
<dbReference type="Pfam" id="PF00089">
    <property type="entry name" value="Trypsin"/>
    <property type="match status" value="1"/>
</dbReference>
<evidence type="ECO:0000313" key="11">
    <source>
        <dbReference type="EMBL" id="KFB45886.1"/>
    </source>
</evidence>
<dbReference type="VEuPathDB" id="VectorBase:ASIS022277"/>
<dbReference type="STRING" id="74873.A0A084W6P2"/>
<name>A0A084W6P2_ANOSI</name>
<dbReference type="GO" id="GO:0004252">
    <property type="term" value="F:serine-type endopeptidase activity"/>
    <property type="evidence" value="ECO:0007669"/>
    <property type="project" value="InterPro"/>
</dbReference>
<dbReference type="InterPro" id="IPR051333">
    <property type="entry name" value="CLIP_Serine_Protease"/>
</dbReference>
<dbReference type="InterPro" id="IPR043504">
    <property type="entry name" value="Peptidase_S1_PA_chymotrypsin"/>
</dbReference>
<dbReference type="GO" id="GO:0045087">
    <property type="term" value="P:innate immune response"/>
    <property type="evidence" value="ECO:0007669"/>
    <property type="project" value="UniProtKB-KW"/>
</dbReference>
<dbReference type="VEuPathDB" id="VectorBase:ASIC013848"/>
<evidence type="ECO:0000313" key="12">
    <source>
        <dbReference type="EnsemblMetazoa" id="ASIC013848-PA"/>
    </source>
</evidence>
<reference evidence="11 13" key="1">
    <citation type="journal article" date="2014" name="BMC Genomics">
        <title>Genome sequence of Anopheles sinensis provides insight into genetics basis of mosquito competence for malaria parasites.</title>
        <authorList>
            <person name="Zhou D."/>
            <person name="Zhang D."/>
            <person name="Ding G."/>
            <person name="Shi L."/>
            <person name="Hou Q."/>
            <person name="Ye Y."/>
            <person name="Xu Y."/>
            <person name="Zhou H."/>
            <person name="Xiong C."/>
            <person name="Li S."/>
            <person name="Yu J."/>
            <person name="Hong S."/>
            <person name="Yu X."/>
            <person name="Zou P."/>
            <person name="Chen C."/>
            <person name="Chang X."/>
            <person name="Wang W."/>
            <person name="Lv Y."/>
            <person name="Sun Y."/>
            <person name="Ma L."/>
            <person name="Shen B."/>
            <person name="Zhu C."/>
        </authorList>
    </citation>
    <scope>NUCLEOTIDE SEQUENCE [LARGE SCALE GENOMIC DNA]</scope>
</reference>
<comment type="similarity">
    <text evidence="8">Belongs to the peptidase S1 family. CLIP subfamily.</text>
</comment>
<evidence type="ECO:0000256" key="2">
    <source>
        <dbReference type="ARBA" id="ARBA00022525"/>
    </source>
</evidence>
<feature type="signal peptide" evidence="9">
    <location>
        <begin position="1"/>
        <end position="16"/>
    </location>
</feature>
<feature type="domain" description="Peptidase S1" evidence="10">
    <location>
        <begin position="107"/>
        <end position="222"/>
    </location>
</feature>
<dbReference type="GO" id="GO:0005576">
    <property type="term" value="C:extracellular region"/>
    <property type="evidence" value="ECO:0007669"/>
    <property type="project" value="UniProtKB-SubCell"/>
</dbReference>
<evidence type="ECO:0000256" key="4">
    <source>
        <dbReference type="ARBA" id="ARBA00022729"/>
    </source>
</evidence>
<protein>
    <submittedName>
        <fullName evidence="11">AGAP009214-PA-like protein</fullName>
    </submittedName>
</protein>